<comment type="similarity">
    <text evidence="2">Belongs to the EMC6 family.</text>
</comment>
<evidence type="ECO:0000313" key="9">
    <source>
        <dbReference type="EMBL" id="KXS12720.1"/>
    </source>
</evidence>
<dbReference type="OrthoDB" id="16510at2759"/>
<keyword evidence="5" id="KW-0256">Endoplasmic reticulum</keyword>
<evidence type="ECO:0000256" key="5">
    <source>
        <dbReference type="ARBA" id="ARBA00022824"/>
    </source>
</evidence>
<dbReference type="GO" id="GO:0072546">
    <property type="term" value="C:EMC complex"/>
    <property type="evidence" value="ECO:0007669"/>
    <property type="project" value="InterPro"/>
</dbReference>
<dbReference type="GO" id="GO:0034975">
    <property type="term" value="P:protein folding in endoplasmic reticulum"/>
    <property type="evidence" value="ECO:0007669"/>
    <property type="project" value="TreeGrafter"/>
</dbReference>
<dbReference type="Pfam" id="PF07019">
    <property type="entry name" value="EMC6"/>
    <property type="match status" value="1"/>
</dbReference>
<evidence type="ECO:0000256" key="1">
    <source>
        <dbReference type="ARBA" id="ARBA00004477"/>
    </source>
</evidence>
<dbReference type="PANTHER" id="PTHR20994:SF0">
    <property type="entry name" value="ER MEMBRANE PROTEIN COMPLEX SUBUNIT 6"/>
    <property type="match status" value="1"/>
</dbReference>
<feature type="transmembrane region" description="Helical" evidence="8">
    <location>
        <begin position="59"/>
        <end position="78"/>
    </location>
</feature>
<dbReference type="InterPro" id="IPR029008">
    <property type="entry name" value="EMC6-like"/>
</dbReference>
<reference evidence="9 10" key="1">
    <citation type="journal article" date="2015" name="Genome Biol. Evol.">
        <title>Phylogenomic analyses indicate that early fungi evolved digesting cell walls of algal ancestors of land plants.</title>
        <authorList>
            <person name="Chang Y."/>
            <person name="Wang S."/>
            <person name="Sekimoto S."/>
            <person name="Aerts A.L."/>
            <person name="Choi C."/>
            <person name="Clum A."/>
            <person name="LaButti K.M."/>
            <person name="Lindquist E.A."/>
            <person name="Yee Ngan C."/>
            <person name="Ohm R.A."/>
            <person name="Salamov A.A."/>
            <person name="Grigoriev I.V."/>
            <person name="Spatafora J.W."/>
            <person name="Berbee M.L."/>
        </authorList>
    </citation>
    <scope>NUCLEOTIDE SEQUENCE [LARGE SCALE GENOMIC DNA]</scope>
    <source>
        <strain evidence="9 10">JEL478</strain>
    </source>
</reference>
<evidence type="ECO:0000256" key="4">
    <source>
        <dbReference type="ARBA" id="ARBA00022692"/>
    </source>
</evidence>
<evidence type="ECO:0000256" key="6">
    <source>
        <dbReference type="ARBA" id="ARBA00022989"/>
    </source>
</evidence>
<name>A0A139A7G5_GONPJ</name>
<dbReference type="Proteomes" id="UP000070544">
    <property type="component" value="Unassembled WGS sequence"/>
</dbReference>
<dbReference type="STRING" id="1344416.A0A139A7G5"/>
<feature type="transmembrane region" description="Helical" evidence="8">
    <location>
        <begin position="98"/>
        <end position="117"/>
    </location>
</feature>
<dbReference type="GO" id="GO:0000045">
    <property type="term" value="P:autophagosome assembly"/>
    <property type="evidence" value="ECO:0007669"/>
    <property type="project" value="TreeGrafter"/>
</dbReference>
<organism evidence="9 10">
    <name type="scientific">Gonapodya prolifera (strain JEL478)</name>
    <name type="common">Monoblepharis prolifera</name>
    <dbReference type="NCBI Taxonomy" id="1344416"/>
    <lineage>
        <taxon>Eukaryota</taxon>
        <taxon>Fungi</taxon>
        <taxon>Fungi incertae sedis</taxon>
        <taxon>Chytridiomycota</taxon>
        <taxon>Chytridiomycota incertae sedis</taxon>
        <taxon>Monoblepharidomycetes</taxon>
        <taxon>Monoblepharidales</taxon>
        <taxon>Gonapodyaceae</taxon>
        <taxon>Gonapodya</taxon>
    </lineage>
</organism>
<dbReference type="OMA" id="MKANFEW"/>
<gene>
    <name evidence="9" type="ORF">M427DRAFT_59244</name>
</gene>
<evidence type="ECO:0000256" key="7">
    <source>
        <dbReference type="ARBA" id="ARBA00023136"/>
    </source>
</evidence>
<protein>
    <recommendedName>
        <fullName evidence="3">ER membrane protein complex subunit 6</fullName>
    </recommendedName>
</protein>
<evidence type="ECO:0000256" key="3">
    <source>
        <dbReference type="ARBA" id="ARBA00020827"/>
    </source>
</evidence>
<comment type="subcellular location">
    <subcellularLocation>
        <location evidence="1">Endoplasmic reticulum membrane</location>
        <topology evidence="1">Multi-pass membrane protein</topology>
    </subcellularLocation>
</comment>
<dbReference type="PANTHER" id="PTHR20994">
    <property type="entry name" value="ER MEMBRANE PROTEIN COMPLEX SUBUNIT 6"/>
    <property type="match status" value="1"/>
</dbReference>
<sequence>MATSNAPPSPTYVALSTPAYHEPAVRHNAQVISQLRSSVAAVLGIAAGILNLTGFAGFAFYLVASVLVGGLILALMAGGKADVYFTDWSGPWIGDVGGNALSFVLFWTLAYSVVHIYDL</sequence>
<keyword evidence="6 8" id="KW-1133">Transmembrane helix</keyword>
<accession>A0A139A7G5</accession>
<dbReference type="InterPro" id="IPR008504">
    <property type="entry name" value="Emc6"/>
</dbReference>
<proteinExistence type="inferred from homology"/>
<evidence type="ECO:0000256" key="2">
    <source>
        <dbReference type="ARBA" id="ARBA00009436"/>
    </source>
</evidence>
<keyword evidence="7 8" id="KW-0472">Membrane</keyword>
<dbReference type="AlphaFoldDB" id="A0A139A7G5"/>
<keyword evidence="4 8" id="KW-0812">Transmembrane</keyword>
<dbReference type="EMBL" id="KQ965785">
    <property type="protein sequence ID" value="KXS12720.1"/>
    <property type="molecule type" value="Genomic_DNA"/>
</dbReference>
<evidence type="ECO:0000313" key="10">
    <source>
        <dbReference type="Proteomes" id="UP000070544"/>
    </source>
</evidence>
<keyword evidence="10" id="KW-1185">Reference proteome</keyword>
<evidence type="ECO:0000256" key="8">
    <source>
        <dbReference type="SAM" id="Phobius"/>
    </source>
</evidence>